<comment type="function">
    <text evidence="7">Key enzyme in folate metabolism. Catalyzes an essential reaction for de novo glycine and purine synthesis, and for DNA precursor synthesis.</text>
</comment>
<dbReference type="InterPro" id="IPR012259">
    <property type="entry name" value="DHFR"/>
</dbReference>
<evidence type="ECO:0000256" key="5">
    <source>
        <dbReference type="ARBA" id="ARBA00022857"/>
    </source>
</evidence>
<protein>
    <recommendedName>
        <fullName evidence="3">dihydrofolate reductase</fullName>
        <ecNumber evidence="3">1.5.1.3</ecNumber>
    </recommendedName>
</protein>
<keyword evidence="5" id="KW-0521">NADP</keyword>
<dbReference type="RefSeq" id="WP_275710178.1">
    <property type="nucleotide sequence ID" value="NZ_JAKLTN010000002.1"/>
</dbReference>
<dbReference type="EC" id="1.5.1.3" evidence="3"/>
<comment type="caution">
    <text evidence="9">The sequence shown here is derived from an EMBL/GenBank/DDBJ whole genome shotgun (WGS) entry which is preliminary data.</text>
</comment>
<gene>
    <name evidence="9" type="ORF">LZ012_09725</name>
</gene>
<keyword evidence="10" id="KW-1185">Reference proteome</keyword>
<name>A0ABS9K285_9RHOO</name>
<accession>A0ABS9K285</accession>
<dbReference type="Proteomes" id="UP001165384">
    <property type="component" value="Unassembled WGS sequence"/>
</dbReference>
<evidence type="ECO:0000256" key="7">
    <source>
        <dbReference type="ARBA" id="ARBA00025067"/>
    </source>
</evidence>
<dbReference type="InterPro" id="IPR024072">
    <property type="entry name" value="DHFR-like_dom_sf"/>
</dbReference>
<dbReference type="PROSITE" id="PS51330">
    <property type="entry name" value="DHFR_2"/>
    <property type="match status" value="1"/>
</dbReference>
<evidence type="ECO:0000256" key="4">
    <source>
        <dbReference type="ARBA" id="ARBA00022563"/>
    </source>
</evidence>
<evidence type="ECO:0000313" key="9">
    <source>
        <dbReference type="EMBL" id="MCG2577271.1"/>
    </source>
</evidence>
<dbReference type="EMBL" id="JAKLTN010000002">
    <property type="protein sequence ID" value="MCG2577271.1"/>
    <property type="molecule type" value="Genomic_DNA"/>
</dbReference>
<comment type="similarity">
    <text evidence="2">Belongs to the dihydrofolate reductase family.</text>
</comment>
<keyword evidence="6" id="KW-0560">Oxidoreductase</keyword>
<evidence type="ECO:0000259" key="8">
    <source>
        <dbReference type="PROSITE" id="PS51330"/>
    </source>
</evidence>
<evidence type="ECO:0000256" key="6">
    <source>
        <dbReference type="ARBA" id="ARBA00023002"/>
    </source>
</evidence>
<evidence type="ECO:0000313" key="10">
    <source>
        <dbReference type="Proteomes" id="UP001165384"/>
    </source>
</evidence>
<dbReference type="Gene3D" id="3.40.430.10">
    <property type="entry name" value="Dihydrofolate Reductase, subunit A"/>
    <property type="match status" value="1"/>
</dbReference>
<organism evidence="9 10">
    <name type="scientific">Dechloromonas hankyongensis</name>
    <dbReference type="NCBI Taxonomy" id="2908002"/>
    <lineage>
        <taxon>Bacteria</taxon>
        <taxon>Pseudomonadati</taxon>
        <taxon>Pseudomonadota</taxon>
        <taxon>Betaproteobacteria</taxon>
        <taxon>Rhodocyclales</taxon>
        <taxon>Azonexaceae</taxon>
        <taxon>Dechloromonas</taxon>
    </lineage>
</organism>
<comment type="pathway">
    <text evidence="1">Cofactor biosynthesis; tetrahydrofolate biosynthesis; 5,6,7,8-tetrahydrofolate from 7,8-dihydrofolate: step 1/1.</text>
</comment>
<evidence type="ECO:0000256" key="3">
    <source>
        <dbReference type="ARBA" id="ARBA00012856"/>
    </source>
</evidence>
<proteinExistence type="inferred from homology"/>
<dbReference type="CDD" id="cd00209">
    <property type="entry name" value="DHFR"/>
    <property type="match status" value="1"/>
</dbReference>
<sequence length="185" mass="20479">MGKEPALISAIGAVAANGMIGLDGWLPWDIPEELAYFEATVAGAALVIGRLTYESMDVVPVDSFIVSRRDDLIVRPGCRRVASVEEGLRGAVATGKPVFVIGGASVYAAAWRYCHRFYLTRIERDFAGDSRFPESIRLDDWVLERETVRQLHENKTDSDVTCRFLVFRQQNPLILISADCNSPMG</sequence>
<dbReference type="PANTHER" id="PTHR48069:SF3">
    <property type="entry name" value="DIHYDROFOLATE REDUCTASE"/>
    <property type="match status" value="1"/>
</dbReference>
<reference evidence="9" key="1">
    <citation type="submission" date="2022-01" db="EMBL/GenBank/DDBJ databases">
        <authorList>
            <person name="Jo J.-H."/>
            <person name="Im W.-T."/>
        </authorList>
    </citation>
    <scope>NUCLEOTIDE SEQUENCE</scope>
    <source>
        <strain evidence="9">XY25</strain>
    </source>
</reference>
<evidence type="ECO:0000256" key="2">
    <source>
        <dbReference type="ARBA" id="ARBA00009539"/>
    </source>
</evidence>
<evidence type="ECO:0000256" key="1">
    <source>
        <dbReference type="ARBA" id="ARBA00004903"/>
    </source>
</evidence>
<dbReference type="InterPro" id="IPR001796">
    <property type="entry name" value="DHFR_dom"/>
</dbReference>
<feature type="domain" description="DHFR" evidence="8">
    <location>
        <begin position="7"/>
        <end position="169"/>
    </location>
</feature>
<dbReference type="Pfam" id="PF00186">
    <property type="entry name" value="DHFR_1"/>
    <property type="match status" value="1"/>
</dbReference>
<dbReference type="PRINTS" id="PR00070">
    <property type="entry name" value="DHFR"/>
</dbReference>
<dbReference type="PANTHER" id="PTHR48069">
    <property type="entry name" value="DIHYDROFOLATE REDUCTASE"/>
    <property type="match status" value="1"/>
</dbReference>
<dbReference type="SUPFAM" id="SSF53597">
    <property type="entry name" value="Dihydrofolate reductase-like"/>
    <property type="match status" value="1"/>
</dbReference>
<keyword evidence="4" id="KW-0554">One-carbon metabolism</keyword>